<protein>
    <submittedName>
        <fullName evidence="1">Anticodon nuclease</fullName>
    </submittedName>
</protein>
<dbReference type="EMBL" id="CP061274">
    <property type="protein sequence ID" value="QOD43168.1"/>
    <property type="molecule type" value="Genomic_DNA"/>
</dbReference>
<keyword evidence="2" id="KW-1185">Reference proteome</keyword>
<proteinExistence type="predicted"/>
<evidence type="ECO:0000313" key="1">
    <source>
        <dbReference type="EMBL" id="QOD43168.1"/>
    </source>
</evidence>
<sequence>MHFHETIDDLADSLLDSMADLSTGLIYAPNTTGKTRLAQRLKHRDADGVVLYNSYVEDVFTWDNERRVLKMNLGHELMKTIETQGLDGAIVDNFQHFTSGKIEPILDLANGEVSFGIHSGDDSSGGGIKISRAEESVFVWCVYYTVLSEAVDTLSDPVDLRSTSDYDGLTLAVIDDPVSSMDDVRIVTVALALSDLIKRASGVNLQFVIATHHPLFFNVLFNSLRRKRDRAYVLQRGRPAGWALKRQSQDAPFSYHLALIEEIQLAISEDRVQRSHFNQFRALLEKTANFLGYTGGWGELLKGPDAVVLTRVLNLYSHDRFADTDSSVISVELTDAFKNEFHEFLKAFNWRIAA</sequence>
<gene>
    <name evidence="1" type="ORF">H9X71_11200</name>
</gene>
<dbReference type="Proteomes" id="UP000516660">
    <property type="component" value="Chromosome"/>
</dbReference>
<reference evidence="1 2" key="1">
    <citation type="submission" date="2020-08" db="EMBL/GenBank/DDBJ databases">
        <title>Description of Clavibacter zhangzhiyonge sp. nov., a phytopathogenic actinobacterium isolated from barley seeds, causing leaf brown spot and decline.</title>
        <authorList>
            <person name="Tian Q."/>
            <person name="Chuan J."/>
            <person name="Zhao W."/>
            <person name="Li X."/>
        </authorList>
    </citation>
    <scope>NUCLEOTIDE SEQUENCE [LARGE SCALE GENOMIC DNA]</scope>
    <source>
        <strain evidence="1 2">DM1</strain>
    </source>
</reference>
<dbReference type="KEGG" id="czh:H9X71_11200"/>
<evidence type="ECO:0000313" key="2">
    <source>
        <dbReference type="Proteomes" id="UP000516660"/>
    </source>
</evidence>
<name>A0A7L7Z0C3_9MICO</name>
<dbReference type="RefSeq" id="WP_191147165.1">
    <property type="nucleotide sequence ID" value="NZ_CP061274.1"/>
</dbReference>
<accession>A0A7L7Z0C3</accession>
<dbReference type="AlphaFoldDB" id="A0A7L7Z0C3"/>
<organism evidence="1 2">
    <name type="scientific">Clavibacter zhangzhiyongii</name>
    <dbReference type="NCBI Taxonomy" id="2768071"/>
    <lineage>
        <taxon>Bacteria</taxon>
        <taxon>Bacillati</taxon>
        <taxon>Actinomycetota</taxon>
        <taxon>Actinomycetes</taxon>
        <taxon>Micrococcales</taxon>
        <taxon>Microbacteriaceae</taxon>
        <taxon>Clavibacter</taxon>
    </lineage>
</organism>